<organism evidence="4 5">
    <name type="scientific">candidate division CSSED10-310 bacterium</name>
    <dbReference type="NCBI Taxonomy" id="2855610"/>
    <lineage>
        <taxon>Bacteria</taxon>
        <taxon>Bacteria division CSSED10-310</taxon>
    </lineage>
</organism>
<reference evidence="4 5" key="1">
    <citation type="submission" date="2024-09" db="EMBL/GenBank/DDBJ databases">
        <title>Laminarin stimulates single cell rates of sulfate reduction while oxygen inhibits transcriptomic activity in coastal marine sediment.</title>
        <authorList>
            <person name="Lindsay M."/>
            <person name="Orcutt B."/>
            <person name="Emerson D."/>
            <person name="Stepanauskas R."/>
            <person name="D'Angelo T."/>
        </authorList>
    </citation>
    <scope>NUCLEOTIDE SEQUENCE [LARGE SCALE GENOMIC DNA]</scope>
    <source>
        <strain evidence="4">SAG AM-311-K15</strain>
    </source>
</reference>
<dbReference type="Proteomes" id="UP001594351">
    <property type="component" value="Unassembled WGS sequence"/>
</dbReference>
<feature type="repeat" description="ANK" evidence="3">
    <location>
        <begin position="35"/>
        <end position="67"/>
    </location>
</feature>
<protein>
    <submittedName>
        <fullName evidence="4">Ankyrin repeat domain-containing protein</fullName>
    </submittedName>
</protein>
<feature type="repeat" description="ANK" evidence="3">
    <location>
        <begin position="68"/>
        <end position="100"/>
    </location>
</feature>
<dbReference type="PROSITE" id="PS50088">
    <property type="entry name" value="ANK_REPEAT"/>
    <property type="match status" value="3"/>
</dbReference>
<evidence type="ECO:0000313" key="4">
    <source>
        <dbReference type="EMBL" id="MFC1850210.1"/>
    </source>
</evidence>
<proteinExistence type="predicted"/>
<dbReference type="PANTHER" id="PTHR24198">
    <property type="entry name" value="ANKYRIN REPEAT AND PROTEIN KINASE DOMAIN-CONTAINING PROTEIN"/>
    <property type="match status" value="1"/>
</dbReference>
<dbReference type="InterPro" id="IPR036770">
    <property type="entry name" value="Ankyrin_rpt-contain_sf"/>
</dbReference>
<name>A0ABV6YVI5_UNCC1</name>
<keyword evidence="5" id="KW-1185">Reference proteome</keyword>
<dbReference type="SUPFAM" id="SSF48403">
    <property type="entry name" value="Ankyrin repeat"/>
    <property type="match status" value="1"/>
</dbReference>
<evidence type="ECO:0000313" key="5">
    <source>
        <dbReference type="Proteomes" id="UP001594351"/>
    </source>
</evidence>
<dbReference type="Gene3D" id="1.25.40.20">
    <property type="entry name" value="Ankyrin repeat-containing domain"/>
    <property type="match status" value="2"/>
</dbReference>
<accession>A0ABV6YVI5</accession>
<dbReference type="PROSITE" id="PS50297">
    <property type="entry name" value="ANK_REP_REGION"/>
    <property type="match status" value="3"/>
</dbReference>
<dbReference type="Pfam" id="PF12796">
    <property type="entry name" value="Ank_2"/>
    <property type="match status" value="1"/>
</dbReference>
<dbReference type="Pfam" id="PF00023">
    <property type="entry name" value="Ank"/>
    <property type="match status" value="1"/>
</dbReference>
<evidence type="ECO:0000256" key="3">
    <source>
        <dbReference type="PROSITE-ProRule" id="PRU00023"/>
    </source>
</evidence>
<sequence length="281" mass="31024">MSKIHDWVERGSLDKVKVMLQENGSLIHTCRAGHCSDQPLHIAAWQDHSDIALLLIETGAEVNAKGDEGRTPLHYAALFGNVKTAKMLIDSGAELDLKDDSGHTPILLAARGRETANHHIIQLLLEHGAFVDLNTAVCIGSKKHVMAILEDDPTAVKKAPFPDDLLYDTLAYIQHKIWQEISPLSTPEQALPVIIKHRQILDLLLQHGVDVNGISISGRPCLFEAVQLEHPVIAETLMKLGADVNYKTESGEDAWTFSDRSVSKEAMHQLLLNHGYQPLES</sequence>
<dbReference type="EMBL" id="JBHPBY010000083">
    <property type="protein sequence ID" value="MFC1850210.1"/>
    <property type="molecule type" value="Genomic_DNA"/>
</dbReference>
<dbReference type="PRINTS" id="PR01415">
    <property type="entry name" value="ANKYRIN"/>
</dbReference>
<evidence type="ECO:0000256" key="2">
    <source>
        <dbReference type="ARBA" id="ARBA00023043"/>
    </source>
</evidence>
<keyword evidence="2 3" id="KW-0040">ANK repeat</keyword>
<evidence type="ECO:0000256" key="1">
    <source>
        <dbReference type="ARBA" id="ARBA00022737"/>
    </source>
</evidence>
<comment type="caution">
    <text evidence="4">The sequence shown here is derived from an EMBL/GenBank/DDBJ whole genome shotgun (WGS) entry which is preliminary data.</text>
</comment>
<feature type="repeat" description="ANK" evidence="3">
    <location>
        <begin position="101"/>
        <end position="136"/>
    </location>
</feature>
<dbReference type="PANTHER" id="PTHR24198:SF165">
    <property type="entry name" value="ANKYRIN REPEAT-CONTAINING PROTEIN-RELATED"/>
    <property type="match status" value="1"/>
</dbReference>
<keyword evidence="1" id="KW-0677">Repeat</keyword>
<dbReference type="InterPro" id="IPR002110">
    <property type="entry name" value="Ankyrin_rpt"/>
</dbReference>
<dbReference type="SMART" id="SM00248">
    <property type="entry name" value="ANK"/>
    <property type="match status" value="4"/>
</dbReference>
<gene>
    <name evidence="4" type="ORF">ACFL27_08470</name>
</gene>